<accession>A0A2R7Y543</accession>
<name>A0A2R7Y543_9ARCH</name>
<organism evidence="1 2">
    <name type="scientific">Candidatus Terraquivivens tikiterensis</name>
    <dbReference type="NCBI Taxonomy" id="1980982"/>
    <lineage>
        <taxon>Archaea</taxon>
        <taxon>Nitrososphaerota</taxon>
        <taxon>Candidatus Wolframiiraptoraceae</taxon>
        <taxon>Candidatus Terraquivivens</taxon>
    </lineage>
</organism>
<proteinExistence type="predicted"/>
<dbReference type="Pfam" id="PF13975">
    <property type="entry name" value="gag-asp_proteas"/>
    <property type="match status" value="1"/>
</dbReference>
<dbReference type="EMBL" id="NDWU01000008">
    <property type="protein sequence ID" value="PUA32630.1"/>
    <property type="molecule type" value="Genomic_DNA"/>
</dbReference>
<comment type="caution">
    <text evidence="1">The sequence shown here is derived from an EMBL/GenBank/DDBJ whole genome shotgun (WGS) entry which is preliminary data.</text>
</comment>
<evidence type="ECO:0000313" key="2">
    <source>
        <dbReference type="Proteomes" id="UP000244066"/>
    </source>
</evidence>
<dbReference type="InterPro" id="IPR021109">
    <property type="entry name" value="Peptidase_aspartic_dom_sf"/>
</dbReference>
<dbReference type="AlphaFoldDB" id="A0A2R7Y543"/>
<gene>
    <name evidence="1" type="ORF">B9J98_04040</name>
</gene>
<dbReference type="CDD" id="cd00303">
    <property type="entry name" value="retropepsin_like"/>
    <property type="match status" value="1"/>
</dbReference>
<dbReference type="SUPFAM" id="SSF50630">
    <property type="entry name" value="Acid proteases"/>
    <property type="match status" value="1"/>
</dbReference>
<evidence type="ECO:0000313" key="1">
    <source>
        <dbReference type="EMBL" id="PUA32630.1"/>
    </source>
</evidence>
<dbReference type="Gene3D" id="2.40.70.10">
    <property type="entry name" value="Acid Proteases"/>
    <property type="match status" value="1"/>
</dbReference>
<sequence length="116" mass="12916">MGETRVRARVYGPIDSVELEMLVDTGATFTKIPESLASRIGLKVEEIIEVKLSDGSFRKRGLTEAKLEINGVKRTVPIAIGPECEEPILGYTALEILRFKVNPITKTLERTVPIEY</sequence>
<protein>
    <recommendedName>
        <fullName evidence="3">Aspartyl protease</fullName>
    </recommendedName>
</protein>
<reference evidence="1 2" key="1">
    <citation type="submission" date="2017-04" db="EMBL/GenBank/DDBJ databases">
        <title>Draft Aigarchaeota genome from a New Zealand hot spring.</title>
        <authorList>
            <person name="Reysenbach A.-L."/>
            <person name="Donaho J.A."/>
            <person name="Gerhart J."/>
            <person name="Kelley J.F."/>
            <person name="Kouba K."/>
            <person name="Podar M."/>
            <person name="Stott M."/>
        </authorList>
    </citation>
    <scope>NUCLEOTIDE SEQUENCE [LARGE SCALE GENOMIC DNA]</scope>
    <source>
        <strain evidence="1">NZ13_MG1</strain>
    </source>
</reference>
<dbReference type="Proteomes" id="UP000244066">
    <property type="component" value="Unassembled WGS sequence"/>
</dbReference>
<evidence type="ECO:0008006" key="3">
    <source>
        <dbReference type="Google" id="ProtNLM"/>
    </source>
</evidence>